<dbReference type="AlphaFoldDB" id="A0A423TKC1"/>
<evidence type="ECO:0000256" key="6">
    <source>
        <dbReference type="ARBA" id="ARBA00035191"/>
    </source>
</evidence>
<proteinExistence type="inferred from homology"/>
<keyword evidence="4" id="KW-0496">Mitochondrion</keyword>
<dbReference type="STRING" id="6689.A0A423TKC1"/>
<dbReference type="PANTHER" id="PTHR13477:SF0">
    <property type="entry name" value="LARGE RIBOSOMAL SUBUNIT PROTEIN ML49"/>
    <property type="match status" value="1"/>
</dbReference>
<comment type="subcellular location">
    <subcellularLocation>
        <location evidence="1">Mitochondrion</location>
    </subcellularLocation>
</comment>
<evidence type="ECO:0000256" key="1">
    <source>
        <dbReference type="ARBA" id="ARBA00004173"/>
    </source>
</evidence>
<evidence type="ECO:0000313" key="8">
    <source>
        <dbReference type="EMBL" id="ROT76916.1"/>
    </source>
</evidence>
<accession>A0A423TKC1</accession>
<evidence type="ECO:0000256" key="5">
    <source>
        <dbReference type="ARBA" id="ARBA00023274"/>
    </source>
</evidence>
<protein>
    <recommendedName>
        <fullName evidence="6">Large ribosomal subunit protein mL49</fullName>
    </recommendedName>
    <alternativeName>
        <fullName evidence="7">39S ribosomal protein L49, mitochondrial</fullName>
    </alternativeName>
</protein>
<reference evidence="8 9" key="1">
    <citation type="submission" date="2018-04" db="EMBL/GenBank/DDBJ databases">
        <authorList>
            <person name="Zhang X."/>
            <person name="Yuan J."/>
            <person name="Li F."/>
            <person name="Xiang J."/>
        </authorList>
    </citation>
    <scope>NUCLEOTIDE SEQUENCE [LARGE SCALE GENOMIC DNA]</scope>
    <source>
        <tissue evidence="8">Muscle</tissue>
    </source>
</reference>
<dbReference type="PANTHER" id="PTHR13477">
    <property type="entry name" value="MITOCHONDRIAL 39S RIBOSOMAL PROTEIN L49"/>
    <property type="match status" value="1"/>
</dbReference>
<dbReference type="Gene3D" id="3.30.780.10">
    <property type="entry name" value="SUI1-like domain"/>
    <property type="match status" value="1"/>
</dbReference>
<dbReference type="Proteomes" id="UP000283509">
    <property type="component" value="Unassembled WGS sequence"/>
</dbReference>
<dbReference type="GO" id="GO:0006412">
    <property type="term" value="P:translation"/>
    <property type="evidence" value="ECO:0007669"/>
    <property type="project" value="InterPro"/>
</dbReference>
<comment type="similarity">
    <text evidence="2">Belongs to the mitochondrion-specific ribosomal protein mL49 family.</text>
</comment>
<keyword evidence="3 8" id="KW-0689">Ribosomal protein</keyword>
<dbReference type="FunFam" id="3.30.780.10:FF:000009">
    <property type="entry name" value="39S ribosomal protein L49, mitochondrial"/>
    <property type="match status" value="1"/>
</dbReference>
<gene>
    <name evidence="8" type="ORF">C7M84_004471</name>
</gene>
<dbReference type="InterPro" id="IPR007740">
    <property type="entry name" value="Ribosomal_mL49"/>
</dbReference>
<evidence type="ECO:0000256" key="2">
    <source>
        <dbReference type="ARBA" id="ARBA00005677"/>
    </source>
</evidence>
<evidence type="ECO:0000256" key="3">
    <source>
        <dbReference type="ARBA" id="ARBA00022980"/>
    </source>
</evidence>
<dbReference type="Pfam" id="PF05046">
    <property type="entry name" value="Img2"/>
    <property type="match status" value="1"/>
</dbReference>
<evidence type="ECO:0000256" key="7">
    <source>
        <dbReference type="ARBA" id="ARBA00035545"/>
    </source>
</evidence>
<sequence length="189" mass="21448">MSTSPITALFRPINRMNRSLRLARIGNYGRRTLTSTSTVQGISKFPRLQHTIPESYNEVEVSTAEWSFVERLIPPKAIPKPKANPGEVTPSGWVAPSAVPGDYPYFVPRSASHMLPVYVKHEPIMSRFTTSVKKVEGDAFALGEELRQYLSEKFAPKHINLRVHEPHRMIQIKGEYLLEVKEFLISKGF</sequence>
<comment type="caution">
    <text evidence="8">The sequence shown here is derived from an EMBL/GenBank/DDBJ whole genome shotgun (WGS) entry which is preliminary data.</text>
</comment>
<evidence type="ECO:0000256" key="4">
    <source>
        <dbReference type="ARBA" id="ARBA00023128"/>
    </source>
</evidence>
<name>A0A423TKC1_PENVA</name>
<evidence type="ECO:0000313" key="9">
    <source>
        <dbReference type="Proteomes" id="UP000283509"/>
    </source>
</evidence>
<dbReference type="GO" id="GO:0003735">
    <property type="term" value="F:structural constituent of ribosome"/>
    <property type="evidence" value="ECO:0007669"/>
    <property type="project" value="InterPro"/>
</dbReference>
<keyword evidence="5" id="KW-0687">Ribonucleoprotein</keyword>
<reference evidence="8 9" key="2">
    <citation type="submission" date="2019-01" db="EMBL/GenBank/DDBJ databases">
        <title>The decoding of complex shrimp genome reveals the adaptation for benthos swimmer, frequently molting mechanism and breeding impact on genome.</title>
        <authorList>
            <person name="Sun Y."/>
            <person name="Gao Y."/>
            <person name="Yu Y."/>
        </authorList>
    </citation>
    <scope>NUCLEOTIDE SEQUENCE [LARGE SCALE GENOMIC DNA]</scope>
    <source>
        <tissue evidence="8">Muscle</tissue>
    </source>
</reference>
<keyword evidence="9" id="KW-1185">Reference proteome</keyword>
<organism evidence="8 9">
    <name type="scientific">Penaeus vannamei</name>
    <name type="common">Whiteleg shrimp</name>
    <name type="synonym">Litopenaeus vannamei</name>
    <dbReference type="NCBI Taxonomy" id="6689"/>
    <lineage>
        <taxon>Eukaryota</taxon>
        <taxon>Metazoa</taxon>
        <taxon>Ecdysozoa</taxon>
        <taxon>Arthropoda</taxon>
        <taxon>Crustacea</taxon>
        <taxon>Multicrustacea</taxon>
        <taxon>Malacostraca</taxon>
        <taxon>Eumalacostraca</taxon>
        <taxon>Eucarida</taxon>
        <taxon>Decapoda</taxon>
        <taxon>Dendrobranchiata</taxon>
        <taxon>Penaeoidea</taxon>
        <taxon>Penaeidae</taxon>
        <taxon>Penaeus</taxon>
    </lineage>
</organism>
<dbReference type="GO" id="GO:0005762">
    <property type="term" value="C:mitochondrial large ribosomal subunit"/>
    <property type="evidence" value="ECO:0007669"/>
    <property type="project" value="TreeGrafter"/>
</dbReference>
<dbReference type="EMBL" id="QCYY01001593">
    <property type="protein sequence ID" value="ROT76916.1"/>
    <property type="molecule type" value="Genomic_DNA"/>
</dbReference>